<dbReference type="NCBIfam" id="TIGR01575">
    <property type="entry name" value="rimI"/>
    <property type="match status" value="1"/>
</dbReference>
<protein>
    <submittedName>
        <fullName evidence="2">Peptide n-acetyltransferase RimI</fullName>
    </submittedName>
</protein>
<evidence type="ECO:0000313" key="2">
    <source>
        <dbReference type="EMBL" id="EAS47007.1"/>
    </source>
</evidence>
<feature type="domain" description="N-acetyltransferase" evidence="1">
    <location>
        <begin position="24"/>
        <end position="171"/>
    </location>
</feature>
<keyword evidence="3" id="KW-1185">Reference proteome</keyword>
<dbReference type="STRING" id="314287.GB2207_05242"/>
<evidence type="ECO:0000259" key="1">
    <source>
        <dbReference type="PROSITE" id="PS51186"/>
    </source>
</evidence>
<dbReference type="CDD" id="cd04301">
    <property type="entry name" value="NAT_SF"/>
    <property type="match status" value="1"/>
</dbReference>
<dbReference type="EMBL" id="AAPI01000004">
    <property type="protein sequence ID" value="EAS47007.1"/>
    <property type="molecule type" value="Genomic_DNA"/>
</dbReference>
<proteinExistence type="predicted"/>
<dbReference type="Pfam" id="PF00583">
    <property type="entry name" value="Acetyltransf_1"/>
    <property type="match status" value="1"/>
</dbReference>
<dbReference type="InterPro" id="IPR016181">
    <property type="entry name" value="Acyl_CoA_acyltransferase"/>
</dbReference>
<comment type="caution">
    <text evidence="2">The sequence shown here is derived from an EMBL/GenBank/DDBJ whole genome shotgun (WGS) entry which is preliminary data.</text>
</comment>
<dbReference type="HOGENOM" id="CLU_013985_23_2_6"/>
<evidence type="ECO:0000313" key="3">
    <source>
        <dbReference type="Proteomes" id="UP000005555"/>
    </source>
</evidence>
<dbReference type="AlphaFoldDB" id="Q1YRN8"/>
<sequence>MRQPRLRFPIKIPVTVDLADTHKILIRPMDARDLAQVAAIEVEVTPDPWSAKQFQQSLEDHQCLVICRQNADPTAPIGYMVMCTVLDQAEILNIAIDPKYQGHRFGSQLLNYGLRSLPEVIQEVLLEVRVSNFPAISLYFNYGFIEVGRRRDYYRTEFGREDAILMTLQRAVVDAGSVQS</sequence>
<reference evidence="2 3" key="1">
    <citation type="submission" date="2006-03" db="EMBL/GenBank/DDBJ databases">
        <authorList>
            <person name="Giovannoni S.J."/>
            <person name="Cho J.-C."/>
            <person name="Ferriera S."/>
            <person name="Johnson J."/>
            <person name="Kravitz S."/>
            <person name="Halpern A."/>
            <person name="Remington K."/>
            <person name="Beeson K."/>
            <person name="Tran B."/>
            <person name="Rogers Y.-H."/>
            <person name="Friedman R."/>
            <person name="Venter J.C."/>
        </authorList>
    </citation>
    <scope>NUCLEOTIDE SEQUENCE [LARGE SCALE GENOMIC DNA]</scope>
    <source>
        <strain evidence="2 3">HTCC2207</strain>
    </source>
</reference>
<dbReference type="eggNOG" id="COG0456">
    <property type="taxonomic scope" value="Bacteria"/>
</dbReference>
<dbReference type="PANTHER" id="PTHR43617:SF35">
    <property type="entry name" value="[RIBOSOMAL PROTEIN BS18]-ALANINE N-ACETYLTRANSFERASE"/>
    <property type="match status" value="1"/>
</dbReference>
<accession>Q1YRN8</accession>
<gene>
    <name evidence="2" type="ORF">GB2207_05242</name>
</gene>
<dbReference type="PROSITE" id="PS51186">
    <property type="entry name" value="GNAT"/>
    <property type="match status" value="1"/>
</dbReference>
<dbReference type="InterPro" id="IPR000182">
    <property type="entry name" value="GNAT_dom"/>
</dbReference>
<dbReference type="Proteomes" id="UP000005555">
    <property type="component" value="Unassembled WGS sequence"/>
</dbReference>
<dbReference type="Gene3D" id="3.40.630.30">
    <property type="match status" value="1"/>
</dbReference>
<keyword evidence="2" id="KW-0808">Transferase</keyword>
<dbReference type="SUPFAM" id="SSF55729">
    <property type="entry name" value="Acyl-CoA N-acyltransferases (Nat)"/>
    <property type="match status" value="1"/>
</dbReference>
<dbReference type="PANTHER" id="PTHR43617">
    <property type="entry name" value="L-AMINO ACID N-ACETYLTRANSFERASE"/>
    <property type="match status" value="1"/>
</dbReference>
<dbReference type="InterPro" id="IPR006464">
    <property type="entry name" value="AcTrfase_RimI/Ard1"/>
</dbReference>
<organism evidence="2 3">
    <name type="scientific">gamma proteobacterium HTCC2207</name>
    <dbReference type="NCBI Taxonomy" id="314287"/>
    <lineage>
        <taxon>Bacteria</taxon>
        <taxon>Pseudomonadati</taxon>
        <taxon>Pseudomonadota</taxon>
        <taxon>Gammaproteobacteria</taxon>
        <taxon>Cellvibrionales</taxon>
        <taxon>Porticoccaceae</taxon>
        <taxon>SAR92 clade</taxon>
    </lineage>
</organism>
<dbReference type="InterPro" id="IPR050276">
    <property type="entry name" value="MshD_Acetyltransferase"/>
</dbReference>
<dbReference type="GO" id="GO:0008999">
    <property type="term" value="F:protein-N-terminal-alanine acetyltransferase activity"/>
    <property type="evidence" value="ECO:0007669"/>
    <property type="project" value="TreeGrafter"/>
</dbReference>
<name>Q1YRN8_9GAMM</name>